<reference evidence="5" key="1">
    <citation type="submission" date="2019-11" db="EMBL/GenBank/DDBJ databases">
        <title>Leishmania tarentolae CDS.</title>
        <authorList>
            <person name="Goto Y."/>
            <person name="Yamagishi J."/>
        </authorList>
    </citation>
    <scope>NUCLEOTIDE SEQUENCE [LARGE SCALE GENOMIC DNA]</scope>
    <source>
        <strain evidence="5">Parrot Tar II</strain>
    </source>
</reference>
<keyword evidence="2" id="KW-0479">Metal-binding</keyword>
<evidence type="ECO:0000259" key="4">
    <source>
        <dbReference type="Pfam" id="PF07687"/>
    </source>
</evidence>
<name>A0A640KNX5_LEITA</name>
<dbReference type="GO" id="GO:0008233">
    <property type="term" value="F:peptidase activity"/>
    <property type="evidence" value="ECO:0007669"/>
    <property type="project" value="UniProtKB-KW"/>
</dbReference>
<comment type="caution">
    <text evidence="5">The sequence shown here is derived from an EMBL/GenBank/DDBJ whole genome shotgun (WGS) entry which is preliminary data.</text>
</comment>
<dbReference type="CDD" id="cd05682">
    <property type="entry name" value="M20_dipept_dapE"/>
    <property type="match status" value="1"/>
</dbReference>
<protein>
    <submittedName>
        <fullName evidence="5">Succinyl-diaminopimelate desuccinylase-like protein</fullName>
    </submittedName>
</protein>
<dbReference type="Pfam" id="PF01546">
    <property type="entry name" value="Peptidase_M20"/>
    <property type="match status" value="1"/>
</dbReference>
<gene>
    <name evidence="5" type="ORF">LtaPh_3038000</name>
</gene>
<dbReference type="Gene3D" id="3.30.70.360">
    <property type="match status" value="1"/>
</dbReference>
<dbReference type="Pfam" id="PF07687">
    <property type="entry name" value="M20_dimer"/>
    <property type="match status" value="1"/>
</dbReference>
<dbReference type="Gene3D" id="3.40.630.10">
    <property type="entry name" value="Zn peptidases"/>
    <property type="match status" value="1"/>
</dbReference>
<evidence type="ECO:0000256" key="1">
    <source>
        <dbReference type="ARBA" id="ARBA00022670"/>
    </source>
</evidence>
<proteinExistence type="predicted"/>
<keyword evidence="1" id="KW-0645">Protease</keyword>
<dbReference type="PANTHER" id="PTHR43270:SF4">
    <property type="entry name" value="CARNOSINE DIPEPTIDASE 2, ISOFORM A"/>
    <property type="match status" value="1"/>
</dbReference>
<evidence type="ECO:0000313" key="6">
    <source>
        <dbReference type="Proteomes" id="UP000419144"/>
    </source>
</evidence>
<feature type="domain" description="Peptidase M20 dimerisation" evidence="4">
    <location>
        <begin position="453"/>
        <end position="606"/>
    </location>
</feature>
<keyword evidence="3" id="KW-0378">Hydrolase</keyword>
<organism evidence="5 6">
    <name type="scientific">Leishmania tarentolae</name>
    <name type="common">Sauroleishmania tarentolae</name>
    <dbReference type="NCBI Taxonomy" id="5689"/>
    <lineage>
        <taxon>Eukaryota</taxon>
        <taxon>Discoba</taxon>
        <taxon>Euglenozoa</taxon>
        <taxon>Kinetoplastea</taxon>
        <taxon>Metakinetoplastina</taxon>
        <taxon>Trypanosomatida</taxon>
        <taxon>Trypanosomatidae</taxon>
        <taxon>Leishmaniinae</taxon>
        <taxon>Leishmania</taxon>
        <taxon>lizard Leishmania</taxon>
    </lineage>
</organism>
<dbReference type="SUPFAM" id="SSF53187">
    <property type="entry name" value="Zn-dependent exopeptidases"/>
    <property type="match status" value="1"/>
</dbReference>
<keyword evidence="6" id="KW-1185">Reference proteome</keyword>
<dbReference type="Proteomes" id="UP000419144">
    <property type="component" value="Unassembled WGS sequence"/>
</dbReference>
<dbReference type="EMBL" id="BLBS01000047">
    <property type="protein sequence ID" value="GET91192.1"/>
    <property type="molecule type" value="Genomic_DNA"/>
</dbReference>
<dbReference type="InterPro" id="IPR051458">
    <property type="entry name" value="Cyt/Met_Dipeptidase"/>
</dbReference>
<dbReference type="VEuPathDB" id="TriTrypDB:LtaPh_3038000"/>
<dbReference type="GO" id="GO:0006508">
    <property type="term" value="P:proteolysis"/>
    <property type="evidence" value="ECO:0007669"/>
    <property type="project" value="UniProtKB-KW"/>
</dbReference>
<evidence type="ECO:0000313" key="5">
    <source>
        <dbReference type="EMBL" id="GET91192.1"/>
    </source>
</evidence>
<accession>A0A640KNX5</accession>
<dbReference type="AlphaFoldDB" id="A0A640KNX5"/>
<dbReference type="GO" id="GO:0046872">
    <property type="term" value="F:metal ion binding"/>
    <property type="evidence" value="ECO:0007669"/>
    <property type="project" value="UniProtKB-KW"/>
</dbReference>
<evidence type="ECO:0000256" key="2">
    <source>
        <dbReference type="ARBA" id="ARBA00022723"/>
    </source>
</evidence>
<sequence>MPRRCAATAGVSDWPLACGRTCCPRVPLSSGNALSSFSFMIYHCLNGESPIACSQQLLLSAPRKKGRRALVAGGDRGEKAQRAKESVAEACAHFAPPTNASVPRRRLDRVSGESSRGAAPPVVVCGVQSALLCPPLPLPMQAHLLSHDARSTVHPSPSRPLPLPTPCALAPAPSVTDADHTSSRLLSLHPRRHILSLSHQSHSLSTVIVLRHPSVRADALSPCVCARCLSTSARRSLSSLCTSATMSADWAQVKQTVVSEWDKTIVPAISAYIEVPNQSPQFDPEWASNGLQEKAFGILIDWMNAQNVQGLTYDYITADGRTPFLLVEIAGTEPTKNTVLMYGHMDKQPPLRPWAEGLDPHKAVVRDGKLYGRGGADDGYALFAAITAIASLQRHGIPHGRVVITIEASEESGSPDLDYYMERCKDRIGKVDLMVCLDSGSMNYSQVWLTTSLRGVAIGELTVQTLTESMHSGIAGGVVPDTFRITRELLDRIEDVKTGEVKIPEAHCDIPPYAARAAEAMKTVPFKEQFAMAAGVATVPGDNVELAIQNFWKPSLTVTGANLPDPQIAGNVIRTHTTVKLSMRLPPLVKAEAALQAMKRILEADPPYGAKVTFKSVGAGNGCAAPELKPWLQEVLRDASIEAFGNTYACQGMGGAIPFIGMLIDMYPEAQFVVTGVLGPQSNAHGPNEFLHIAYATGLTYSISRVVAAHFHNTPK</sequence>
<dbReference type="PANTHER" id="PTHR43270">
    <property type="entry name" value="BETA-ALA-HIS DIPEPTIDASE"/>
    <property type="match status" value="1"/>
</dbReference>
<dbReference type="InterPro" id="IPR011650">
    <property type="entry name" value="Peptidase_M20_dimer"/>
</dbReference>
<dbReference type="OrthoDB" id="256211at2759"/>
<dbReference type="InterPro" id="IPR002933">
    <property type="entry name" value="Peptidase_M20"/>
</dbReference>
<evidence type="ECO:0000256" key="3">
    <source>
        <dbReference type="ARBA" id="ARBA00022801"/>
    </source>
</evidence>